<dbReference type="InterPro" id="IPR006283">
    <property type="entry name" value="ThiL-like"/>
</dbReference>
<dbReference type="AlphaFoldDB" id="W9V2M2"/>
<evidence type="ECO:0000256" key="1">
    <source>
        <dbReference type="ARBA" id="ARBA00022977"/>
    </source>
</evidence>
<dbReference type="Proteomes" id="UP000019464">
    <property type="component" value="Unassembled WGS sequence"/>
</dbReference>
<evidence type="ECO:0000313" key="4">
    <source>
        <dbReference type="Proteomes" id="UP000019464"/>
    </source>
</evidence>
<reference evidence="3 4" key="2">
    <citation type="journal article" date="2015" name="Syst. Appl. Microbiol.">
        <title>Nitrincola nitratireducens sp. nov. isolated from a haloalkaline crater lake.</title>
        <authorList>
            <person name="Singh A."/>
            <person name="Vaidya B."/>
            <person name="Tanuku N.R."/>
            <person name="Pinnaka A.K."/>
        </authorList>
    </citation>
    <scope>NUCLEOTIDE SEQUENCE [LARGE SCALE GENOMIC DNA]</scope>
    <source>
        <strain evidence="3 4">AK23</strain>
    </source>
</reference>
<protein>
    <submittedName>
        <fullName evidence="3">Thiamine-monophosphate kinase</fullName>
        <ecNumber evidence="3">2.7.4.16</ecNumber>
    </submittedName>
</protein>
<dbReference type="GO" id="GO:0009030">
    <property type="term" value="F:thiamine-phosphate kinase activity"/>
    <property type="evidence" value="ECO:0007669"/>
    <property type="project" value="UniProtKB-EC"/>
</dbReference>
<dbReference type="NCBIfam" id="TIGR01379">
    <property type="entry name" value="thiL"/>
    <property type="match status" value="1"/>
</dbReference>
<dbReference type="GO" id="GO:0009228">
    <property type="term" value="P:thiamine biosynthetic process"/>
    <property type="evidence" value="ECO:0007669"/>
    <property type="project" value="UniProtKB-KW"/>
</dbReference>
<keyword evidence="4" id="KW-1185">Reference proteome</keyword>
<dbReference type="InterPro" id="IPR036676">
    <property type="entry name" value="PurM-like_C_sf"/>
</dbReference>
<name>W9V2M2_9GAMM</name>
<dbReference type="InterPro" id="IPR016188">
    <property type="entry name" value="PurM-like_N"/>
</dbReference>
<dbReference type="EC" id="2.7.4.16" evidence="3"/>
<dbReference type="SUPFAM" id="SSF55326">
    <property type="entry name" value="PurM N-terminal domain-like"/>
    <property type="match status" value="1"/>
</dbReference>
<dbReference type="Pfam" id="PF00586">
    <property type="entry name" value="AIRS"/>
    <property type="match status" value="1"/>
</dbReference>
<keyword evidence="3" id="KW-0418">Kinase</keyword>
<organism evidence="3 4">
    <name type="scientific">Nitrincola nitratireducens</name>
    <dbReference type="NCBI Taxonomy" id="1229521"/>
    <lineage>
        <taxon>Bacteria</taxon>
        <taxon>Pseudomonadati</taxon>
        <taxon>Pseudomonadota</taxon>
        <taxon>Gammaproteobacteria</taxon>
        <taxon>Oceanospirillales</taxon>
        <taxon>Oceanospirillaceae</taxon>
        <taxon>Nitrincola</taxon>
    </lineage>
</organism>
<gene>
    <name evidence="3" type="primary">thiL_1</name>
    <name evidence="3" type="ORF">D791_02695</name>
</gene>
<dbReference type="PANTHER" id="PTHR30270:SF0">
    <property type="entry name" value="THIAMINE-MONOPHOSPHATE KINASE"/>
    <property type="match status" value="1"/>
</dbReference>
<dbReference type="PANTHER" id="PTHR30270">
    <property type="entry name" value="THIAMINE-MONOPHOSPHATE KINASE"/>
    <property type="match status" value="1"/>
</dbReference>
<dbReference type="EMBL" id="AONB01000014">
    <property type="protein sequence ID" value="EXJ10367.1"/>
    <property type="molecule type" value="Genomic_DNA"/>
</dbReference>
<dbReference type="SUPFAM" id="SSF56042">
    <property type="entry name" value="PurM C-terminal domain-like"/>
    <property type="match status" value="1"/>
</dbReference>
<dbReference type="PATRIC" id="fig|1229521.3.peg.2723"/>
<reference evidence="4" key="1">
    <citation type="submission" date="2012-11" db="EMBL/GenBank/DDBJ databases">
        <authorList>
            <person name="Singh A."/>
            <person name="Pinnaka A.K."/>
            <person name="Vaidya B."/>
        </authorList>
    </citation>
    <scope>NUCLEOTIDE SEQUENCE [LARGE SCALE GENOMIC DNA]</scope>
    <source>
        <strain evidence="4">AK23</strain>
    </source>
</reference>
<dbReference type="Gene3D" id="3.90.650.10">
    <property type="entry name" value="PurM-like C-terminal domain"/>
    <property type="match status" value="1"/>
</dbReference>
<dbReference type="InterPro" id="IPR036921">
    <property type="entry name" value="PurM-like_N_sf"/>
</dbReference>
<dbReference type="CDD" id="cd02194">
    <property type="entry name" value="ThiL"/>
    <property type="match status" value="1"/>
</dbReference>
<dbReference type="RefSeq" id="WP_237748630.1">
    <property type="nucleotide sequence ID" value="NZ_AONB01000014.1"/>
</dbReference>
<evidence type="ECO:0000259" key="2">
    <source>
        <dbReference type="Pfam" id="PF00586"/>
    </source>
</evidence>
<sequence>MGEFDLIRRYFARESLSDPSVYLGIGDDCALLCPPAGQLLAVSIDTLVEGVHFLPGTPGDKVASRLLCAAVSDLAAMAATPAWFTLALSMPSFDQDWLEPFAACLAETARGLGIQLVGGDTTRGPLTLSVQVHGFVEPDLALKRSGAQVGDIIAVTGYLGESKGGLESLLKNEPDTSSIAHLRQRFYAPTPRVELARALAPFAHSAIDISDAFWPT</sequence>
<proteinExistence type="predicted"/>
<dbReference type="Gene3D" id="3.30.1330.10">
    <property type="entry name" value="PurM-like, N-terminal domain"/>
    <property type="match status" value="1"/>
</dbReference>
<dbReference type="STRING" id="1229521.D791_02695"/>
<comment type="caution">
    <text evidence="3">The sequence shown here is derived from an EMBL/GenBank/DDBJ whole genome shotgun (WGS) entry which is preliminary data.</text>
</comment>
<keyword evidence="3" id="KW-0808">Transferase</keyword>
<accession>W9V2M2</accession>
<feature type="domain" description="PurM-like N-terminal" evidence="2">
    <location>
        <begin position="26"/>
        <end position="136"/>
    </location>
</feature>
<evidence type="ECO:0000313" key="3">
    <source>
        <dbReference type="EMBL" id="EXJ10367.1"/>
    </source>
</evidence>
<keyword evidence="1" id="KW-0784">Thiamine biosynthesis</keyword>